<evidence type="ECO:0000256" key="1">
    <source>
        <dbReference type="SAM" id="MobiDB-lite"/>
    </source>
</evidence>
<reference evidence="2 3" key="1">
    <citation type="submission" date="2019-08" db="EMBL/GenBank/DDBJ databases">
        <title>The genome sequence of a newly discovered highly antifungal drug resistant Aspergillus species, Aspergillus tanneri NIH 1004.</title>
        <authorList>
            <person name="Mounaud S."/>
            <person name="Singh I."/>
            <person name="Joardar V."/>
            <person name="Pakala S."/>
            <person name="Pakala S."/>
            <person name="Venepally P."/>
            <person name="Chung J.K."/>
            <person name="Losada L."/>
            <person name="Nierman W.C."/>
        </authorList>
    </citation>
    <scope>NUCLEOTIDE SEQUENCE [LARGE SCALE GENOMIC DNA]</scope>
    <source>
        <strain evidence="2 3">NIH1004</strain>
    </source>
</reference>
<sequence>MAQRQLRNQLDDENLPRSPRRRLRTSRNYPNKIESGPGMPPSPMNYGMVMRAVEPQQVLLNTDPQQDTERYPPDLPDPEQAQRVTIRRQEAEGLLVDTPYMLEDTRGPGAVDEFVRAAITDGSFTIFMHSAFWEGPNGDAASCRVSGTTARDRWERWAIH</sequence>
<dbReference type="GeneID" id="54334323"/>
<evidence type="ECO:0000313" key="2">
    <source>
        <dbReference type="EMBL" id="KAA8642677.1"/>
    </source>
</evidence>
<protein>
    <submittedName>
        <fullName evidence="2">Uncharacterized protein</fullName>
    </submittedName>
</protein>
<proteinExistence type="predicted"/>
<accession>A0A5M9MII7</accession>
<dbReference type="OrthoDB" id="4525533at2759"/>
<feature type="region of interest" description="Disordered" evidence="1">
    <location>
        <begin position="60"/>
        <end position="79"/>
    </location>
</feature>
<dbReference type="EMBL" id="QUQM01000008">
    <property type="protein sequence ID" value="KAA8642677.1"/>
    <property type="molecule type" value="Genomic_DNA"/>
</dbReference>
<gene>
    <name evidence="2" type="ORF">ATNIH1004_011622</name>
</gene>
<dbReference type="RefSeq" id="XP_033422039.1">
    <property type="nucleotide sequence ID" value="XM_033576184.1"/>
</dbReference>
<name>A0A5M9MII7_9EURO</name>
<comment type="caution">
    <text evidence="2">The sequence shown here is derived from an EMBL/GenBank/DDBJ whole genome shotgun (WGS) entry which is preliminary data.</text>
</comment>
<organism evidence="2 3">
    <name type="scientific">Aspergillus tanneri</name>
    <dbReference type="NCBI Taxonomy" id="1220188"/>
    <lineage>
        <taxon>Eukaryota</taxon>
        <taxon>Fungi</taxon>
        <taxon>Dikarya</taxon>
        <taxon>Ascomycota</taxon>
        <taxon>Pezizomycotina</taxon>
        <taxon>Eurotiomycetes</taxon>
        <taxon>Eurotiomycetidae</taxon>
        <taxon>Eurotiales</taxon>
        <taxon>Aspergillaceae</taxon>
        <taxon>Aspergillus</taxon>
        <taxon>Aspergillus subgen. Circumdati</taxon>
    </lineage>
</organism>
<evidence type="ECO:0000313" key="3">
    <source>
        <dbReference type="Proteomes" id="UP000324241"/>
    </source>
</evidence>
<dbReference type="AlphaFoldDB" id="A0A5M9MII7"/>
<feature type="region of interest" description="Disordered" evidence="1">
    <location>
        <begin position="1"/>
        <end position="42"/>
    </location>
</feature>
<dbReference type="Proteomes" id="UP000324241">
    <property type="component" value="Unassembled WGS sequence"/>
</dbReference>